<dbReference type="OrthoDB" id="10254455at2759"/>
<evidence type="ECO:0000256" key="5">
    <source>
        <dbReference type="ARBA" id="ARBA00023128"/>
    </source>
</evidence>
<dbReference type="RefSeq" id="XP_016465976.1">
    <property type="nucleotide sequence ID" value="XM_016610490.1"/>
</dbReference>
<dbReference type="AlphaFoldDB" id="A0A1S3ZNM5"/>
<dbReference type="Gene3D" id="3.40.50.300">
    <property type="entry name" value="P-loop containing nucleotide triphosphate hydrolases"/>
    <property type="match status" value="1"/>
</dbReference>
<evidence type="ECO:0000256" key="3">
    <source>
        <dbReference type="ARBA" id="ARBA00022787"/>
    </source>
</evidence>
<dbReference type="SUPFAM" id="SSF52540">
    <property type="entry name" value="P-loop containing nucleoside triphosphate hydrolases"/>
    <property type="match status" value="1"/>
</dbReference>
<feature type="domain" description="AAA+ ATPase" evidence="7">
    <location>
        <begin position="272"/>
        <end position="411"/>
    </location>
</feature>
<feature type="non-terminal residue" evidence="8">
    <location>
        <position position="1"/>
    </location>
</feature>
<dbReference type="InterPro" id="IPR051701">
    <property type="entry name" value="Mito_OM_Translocase_MSP1"/>
</dbReference>
<proteinExistence type="inferred from homology"/>
<dbReference type="SMR" id="A0A1S3ZNM5"/>
<accession>A0A1S3ZNM5</accession>
<dbReference type="STRING" id="4097.A0A1S3ZNM5"/>
<comment type="subcellular location">
    <subcellularLocation>
        <location evidence="1">Mitochondrion outer membrane</location>
        <topology evidence="1">Single-pass membrane protein</topology>
    </subcellularLocation>
</comment>
<dbReference type="PANTHER" id="PTHR45644:SF82">
    <property type="entry name" value="ATPASE FAMILY AAA DOMAIN-CONTAINING PROTEIN 1-A-LIKE ISOFORM X2"/>
    <property type="match status" value="1"/>
</dbReference>
<gene>
    <name evidence="8" type="primary">LOC107788775</name>
</gene>
<dbReference type="GO" id="GO:0005524">
    <property type="term" value="F:ATP binding"/>
    <property type="evidence" value="ECO:0007669"/>
    <property type="project" value="UniProtKB-KW"/>
</dbReference>
<reference evidence="8" key="1">
    <citation type="submission" date="2025-08" db="UniProtKB">
        <authorList>
            <consortium name="RefSeq"/>
        </authorList>
    </citation>
    <scope>IDENTIFICATION</scope>
</reference>
<sequence length="540" mass="60241">GSSKIGVRFDKSIPEGNDLGGLCDEDHGFFCAADLLRLDSSSTDEIDKLAINELFEVASNESKSSPLVLFIKDIEKSMVGNPEAYAAFKIKLEHLPENVVAIASLTQSDNRKEKSHPGGLLFTKFGSNQTALLDLAFPDNFGRLHDRSKETPKTMKQLTRLFPNKVTIQIPQDETLLSDWKQQLDRDMETMKSQSNIASIRNVLNRIRIDCPELETLCIKDQALTNESVEKIIGWALSHHFMHESESSVKDAKLVISGERSNLIFTLCYLQPCKGILLFGPPGTGKTMLAKAVATEAGANFINISMSSITSKWFGEGEKYVKAVFTLASKIASSVVFVDEVDSMLGRRENPGEHEAMRKMKNEFMVNWDGLRTKDKERVLVLAATNRPFDLDEAVIRRLPRRLMVNMPDAPNRKKILRVILAKEELAPNVDVEAIANMTEGYSGSDLKNLCVTAAHCPIREILEKEKKEKASAVAENRPTPALRSSADIRPLNMDDFKYAHEQVCASVSSESSNMNELLQWNDLYGEGGSRKKTSLSYFM</sequence>
<dbReference type="InterPro" id="IPR056653">
    <property type="entry name" value="DUF7751"/>
</dbReference>
<dbReference type="PROSITE" id="PS00674">
    <property type="entry name" value="AAA"/>
    <property type="match status" value="1"/>
</dbReference>
<dbReference type="PaxDb" id="4097-A0A1S3ZNM5"/>
<dbReference type="SMART" id="SM00382">
    <property type="entry name" value="AAA"/>
    <property type="match status" value="1"/>
</dbReference>
<dbReference type="GO" id="GO:0005741">
    <property type="term" value="C:mitochondrial outer membrane"/>
    <property type="evidence" value="ECO:0000318"/>
    <property type="project" value="GO_Central"/>
</dbReference>
<evidence type="ECO:0000256" key="6">
    <source>
        <dbReference type="RuleBase" id="RU003651"/>
    </source>
</evidence>
<keyword evidence="2 6" id="KW-0547">Nucleotide-binding</keyword>
<dbReference type="PANTHER" id="PTHR45644">
    <property type="entry name" value="AAA ATPASE, PUTATIVE (AFU_ORTHOLOGUE AFUA_2G12920)-RELATED-RELATED"/>
    <property type="match status" value="1"/>
</dbReference>
<dbReference type="InterPro" id="IPR003959">
    <property type="entry name" value="ATPase_AAA_core"/>
</dbReference>
<dbReference type="GO" id="GO:0016887">
    <property type="term" value="F:ATP hydrolysis activity"/>
    <property type="evidence" value="ECO:0007669"/>
    <property type="project" value="InterPro"/>
</dbReference>
<keyword evidence="3" id="KW-1000">Mitochondrion outer membrane</keyword>
<dbReference type="InterPro" id="IPR003960">
    <property type="entry name" value="ATPase_AAA_CS"/>
</dbReference>
<comment type="similarity">
    <text evidence="6">Belongs to the AAA ATPase family.</text>
</comment>
<keyword evidence="3" id="KW-0472">Membrane</keyword>
<dbReference type="InterPro" id="IPR027417">
    <property type="entry name" value="P-loop_NTPase"/>
</dbReference>
<name>A0A1S3ZNM5_TOBAC</name>
<dbReference type="Pfam" id="PF17862">
    <property type="entry name" value="AAA_lid_3"/>
    <property type="match status" value="1"/>
</dbReference>
<protein>
    <submittedName>
        <fullName evidence="8">ATPase family AAA domain-containing protein 1-A-like</fullName>
    </submittedName>
</protein>
<evidence type="ECO:0000256" key="1">
    <source>
        <dbReference type="ARBA" id="ARBA00004572"/>
    </source>
</evidence>
<evidence type="ECO:0000256" key="4">
    <source>
        <dbReference type="ARBA" id="ARBA00022840"/>
    </source>
</evidence>
<keyword evidence="4 6" id="KW-0067">ATP-binding</keyword>
<dbReference type="InterPro" id="IPR003593">
    <property type="entry name" value="AAA+_ATPase"/>
</dbReference>
<evidence type="ECO:0000256" key="2">
    <source>
        <dbReference type="ARBA" id="ARBA00022741"/>
    </source>
</evidence>
<organism evidence="8">
    <name type="scientific">Nicotiana tabacum</name>
    <name type="common">Common tobacco</name>
    <dbReference type="NCBI Taxonomy" id="4097"/>
    <lineage>
        <taxon>Eukaryota</taxon>
        <taxon>Viridiplantae</taxon>
        <taxon>Streptophyta</taxon>
        <taxon>Embryophyta</taxon>
        <taxon>Tracheophyta</taxon>
        <taxon>Spermatophyta</taxon>
        <taxon>Magnoliopsida</taxon>
        <taxon>eudicotyledons</taxon>
        <taxon>Gunneridae</taxon>
        <taxon>Pentapetalae</taxon>
        <taxon>asterids</taxon>
        <taxon>lamiids</taxon>
        <taxon>Solanales</taxon>
        <taxon>Solanaceae</taxon>
        <taxon>Nicotianoideae</taxon>
        <taxon>Nicotianeae</taxon>
        <taxon>Nicotiana</taxon>
    </lineage>
</organism>
<evidence type="ECO:0000259" key="7">
    <source>
        <dbReference type="SMART" id="SM00382"/>
    </source>
</evidence>
<keyword evidence="5" id="KW-0496">Mitochondrion</keyword>
<dbReference type="Pfam" id="PF24933">
    <property type="entry name" value="DUF7751"/>
    <property type="match status" value="1"/>
</dbReference>
<dbReference type="Gene3D" id="1.10.8.60">
    <property type="match status" value="1"/>
</dbReference>
<dbReference type="KEGG" id="nta:107788775"/>
<evidence type="ECO:0000313" key="8">
    <source>
        <dbReference type="RefSeq" id="XP_016465976.1"/>
    </source>
</evidence>
<dbReference type="InterPro" id="IPR041569">
    <property type="entry name" value="AAA_lid_3"/>
</dbReference>
<dbReference type="Pfam" id="PF00004">
    <property type="entry name" value="AAA"/>
    <property type="match status" value="1"/>
</dbReference>
<dbReference type="OMA" id="NMPDAPN"/>